<evidence type="ECO:0000313" key="2">
    <source>
        <dbReference type="Proteomes" id="UP000198748"/>
    </source>
</evidence>
<evidence type="ECO:0000313" key="1">
    <source>
        <dbReference type="EMBL" id="SDG87159.1"/>
    </source>
</evidence>
<dbReference type="EMBL" id="FNAN01000024">
    <property type="protein sequence ID" value="SDG87159.1"/>
    <property type="molecule type" value="Genomic_DNA"/>
</dbReference>
<organism evidence="1 2">
    <name type="scientific">Dyadobacter soli</name>
    <dbReference type="NCBI Taxonomy" id="659014"/>
    <lineage>
        <taxon>Bacteria</taxon>
        <taxon>Pseudomonadati</taxon>
        <taxon>Bacteroidota</taxon>
        <taxon>Cytophagia</taxon>
        <taxon>Cytophagales</taxon>
        <taxon>Spirosomataceae</taxon>
        <taxon>Dyadobacter</taxon>
    </lineage>
</organism>
<protein>
    <submittedName>
        <fullName evidence="1">Uncharacterized protein</fullName>
    </submittedName>
</protein>
<proteinExistence type="predicted"/>
<keyword evidence="2" id="KW-1185">Reference proteome</keyword>
<accession>A0A1G7XSG1</accession>
<name>A0A1G7XSG1_9BACT</name>
<gene>
    <name evidence="1" type="ORF">SAMN04487996_12499</name>
</gene>
<dbReference type="Proteomes" id="UP000198748">
    <property type="component" value="Unassembled WGS sequence"/>
</dbReference>
<sequence length="61" mass="7015">MFVTILTVRCTYKSYGALHQGEITKVQRTATIVNKSKNRCIAPIFVPKTNSLIQKQWDFQV</sequence>
<reference evidence="2" key="1">
    <citation type="submission" date="2016-10" db="EMBL/GenBank/DDBJ databases">
        <authorList>
            <person name="Varghese N."/>
            <person name="Submissions S."/>
        </authorList>
    </citation>
    <scope>NUCLEOTIDE SEQUENCE [LARGE SCALE GENOMIC DNA]</scope>
    <source>
        <strain evidence="2">DSM 25329</strain>
    </source>
</reference>
<dbReference type="STRING" id="659014.SAMN04487996_12499"/>
<dbReference type="AlphaFoldDB" id="A0A1G7XSG1"/>